<dbReference type="InterPro" id="IPR011990">
    <property type="entry name" value="TPR-like_helical_dom_sf"/>
</dbReference>
<dbReference type="NCBIfam" id="TIGR00756">
    <property type="entry name" value="PPR"/>
    <property type="match status" value="2"/>
</dbReference>
<evidence type="ECO:0000259" key="5">
    <source>
        <dbReference type="Pfam" id="PF17177"/>
    </source>
</evidence>
<evidence type="ECO:0000256" key="2">
    <source>
        <dbReference type="ARBA" id="ARBA00022737"/>
    </source>
</evidence>
<accession>A0A7J0FQZ1</accession>
<evidence type="ECO:0000256" key="3">
    <source>
        <dbReference type="PROSITE-ProRule" id="PRU00708"/>
    </source>
</evidence>
<feature type="repeat" description="PPR" evidence="3">
    <location>
        <begin position="220"/>
        <end position="254"/>
    </location>
</feature>
<dbReference type="AlphaFoldDB" id="A0A7J0FQZ1"/>
<dbReference type="Pfam" id="PF17177">
    <property type="entry name" value="PPR_long"/>
    <property type="match status" value="1"/>
</dbReference>
<feature type="transmembrane region" description="Helical" evidence="4">
    <location>
        <begin position="7"/>
        <end position="28"/>
    </location>
</feature>
<proteinExistence type="inferred from homology"/>
<evidence type="ECO:0000313" key="6">
    <source>
        <dbReference type="EMBL" id="GFZ01133.1"/>
    </source>
</evidence>
<organism evidence="6 7">
    <name type="scientific">Actinidia rufa</name>
    <dbReference type="NCBI Taxonomy" id="165716"/>
    <lineage>
        <taxon>Eukaryota</taxon>
        <taxon>Viridiplantae</taxon>
        <taxon>Streptophyta</taxon>
        <taxon>Embryophyta</taxon>
        <taxon>Tracheophyta</taxon>
        <taxon>Spermatophyta</taxon>
        <taxon>Magnoliopsida</taxon>
        <taxon>eudicotyledons</taxon>
        <taxon>Gunneridae</taxon>
        <taxon>Pentapetalae</taxon>
        <taxon>asterids</taxon>
        <taxon>Ericales</taxon>
        <taxon>Actinidiaceae</taxon>
        <taxon>Actinidia</taxon>
    </lineage>
</organism>
<feature type="domain" description="PROP1-like PPR" evidence="5">
    <location>
        <begin position="61"/>
        <end position="212"/>
    </location>
</feature>
<dbReference type="InterPro" id="IPR002885">
    <property type="entry name" value="PPR_rpt"/>
</dbReference>
<feature type="repeat" description="PPR" evidence="3">
    <location>
        <begin position="66"/>
        <end position="100"/>
    </location>
</feature>
<evidence type="ECO:0000313" key="7">
    <source>
        <dbReference type="Proteomes" id="UP000585474"/>
    </source>
</evidence>
<dbReference type="InterPro" id="IPR050872">
    <property type="entry name" value="PPR_P_subfamily"/>
</dbReference>
<keyword evidence="2" id="KW-0677">Repeat</keyword>
<protein>
    <submittedName>
        <fullName evidence="6">Tetratricopeptide repeat (TPR)-like superfamily protein</fullName>
    </submittedName>
</protein>
<dbReference type="Proteomes" id="UP000585474">
    <property type="component" value="Unassembled WGS sequence"/>
</dbReference>
<keyword evidence="7" id="KW-1185">Reference proteome</keyword>
<dbReference type="InterPro" id="IPR033443">
    <property type="entry name" value="PROP1-like_PPR_dom"/>
</dbReference>
<keyword evidence="4" id="KW-0472">Membrane</keyword>
<evidence type="ECO:0000256" key="4">
    <source>
        <dbReference type="SAM" id="Phobius"/>
    </source>
</evidence>
<comment type="similarity">
    <text evidence="1">Belongs to the PPR family. P subfamily.</text>
</comment>
<dbReference type="Gene3D" id="1.25.40.10">
    <property type="entry name" value="Tetratricopeptide repeat domain"/>
    <property type="match status" value="3"/>
</dbReference>
<dbReference type="Pfam" id="PF01535">
    <property type="entry name" value="PPR"/>
    <property type="match status" value="2"/>
</dbReference>
<reference evidence="6 7" key="1">
    <citation type="submission" date="2019-07" db="EMBL/GenBank/DDBJ databases">
        <title>De Novo Assembly of kiwifruit Actinidia rufa.</title>
        <authorList>
            <person name="Sugita-Konishi S."/>
            <person name="Sato K."/>
            <person name="Mori E."/>
            <person name="Abe Y."/>
            <person name="Kisaki G."/>
            <person name="Hamano K."/>
            <person name="Suezawa K."/>
            <person name="Otani M."/>
            <person name="Fukuda T."/>
            <person name="Manabe T."/>
            <person name="Gomi K."/>
            <person name="Tabuchi M."/>
            <person name="Akimitsu K."/>
            <person name="Kataoka I."/>
        </authorList>
    </citation>
    <scope>NUCLEOTIDE SEQUENCE [LARGE SCALE GENOMIC DNA]</scope>
    <source>
        <strain evidence="7">cv. Fuchu</strain>
    </source>
</reference>
<keyword evidence="4" id="KW-0812">Transmembrane</keyword>
<dbReference type="PANTHER" id="PTHR46128">
    <property type="entry name" value="MITOCHONDRIAL GROUP I INTRON SPLICING FACTOR CCM1"/>
    <property type="match status" value="1"/>
</dbReference>
<sequence>MRFYISVPLINLFWVLGSLFGLVFNPVMDTVHRCIAKLVNYLIFIKNPRIVTDVIEAYRVEGCLVGVKAFKVVLNLCRKANLADEGLWVLRKMKEMNCPPDTPAYHVVMGLFCEKGDMDVAAELTREMGLGSGNNNFPHVVAYSVLLEGFCRFGSLERALELLREMEKEALHILDRMEASGCSPNRVTMRTLIEGLCTEGHTEDAYKLIDKVIAGCSVSDGECYSSLVLSLLRIKRLEEAEKLFRWMVASAVKPDGLASSTMIKRLCLEVRVLDGFCLYCELEELAFLSSIDLDIYSILLSGLCKESCMVEAAKLARLMVVRRIPMKALGTALIILNMSIRSGSDGFMVMLQARGRWSVTGFSIEQTSLRLMLIALAVLHKEHEQTGTNQNNSVPSSCSVDGN</sequence>
<dbReference type="EMBL" id="BJWL01000014">
    <property type="protein sequence ID" value="GFZ01133.1"/>
    <property type="molecule type" value="Genomic_DNA"/>
</dbReference>
<dbReference type="PANTHER" id="PTHR46128:SF73">
    <property type="entry name" value="CRIB DOMAIN-CONTAINING PROTEIN"/>
    <property type="match status" value="1"/>
</dbReference>
<dbReference type="PROSITE" id="PS51375">
    <property type="entry name" value="PPR"/>
    <property type="match status" value="3"/>
</dbReference>
<keyword evidence="4" id="KW-1133">Transmembrane helix</keyword>
<comment type="caution">
    <text evidence="6">The sequence shown here is derived from an EMBL/GenBank/DDBJ whole genome shotgun (WGS) entry which is preliminary data.</text>
</comment>
<dbReference type="OrthoDB" id="185373at2759"/>
<gene>
    <name evidence="6" type="ORF">Acr_14g0007680</name>
</gene>
<name>A0A7J0FQZ1_9ERIC</name>
<evidence type="ECO:0000256" key="1">
    <source>
        <dbReference type="ARBA" id="ARBA00007626"/>
    </source>
</evidence>
<feature type="repeat" description="PPR" evidence="3">
    <location>
        <begin position="139"/>
        <end position="173"/>
    </location>
</feature>